<gene>
    <name evidence="3" type="ORF">HBN54_000623</name>
</gene>
<evidence type="ECO:0000313" key="3">
    <source>
        <dbReference type="EMBL" id="NKI88044.1"/>
    </source>
</evidence>
<feature type="compositionally biased region" description="Pro residues" evidence="1">
    <location>
        <begin position="135"/>
        <end position="151"/>
    </location>
</feature>
<dbReference type="SUPFAM" id="SSF74653">
    <property type="entry name" value="TolA/TonB C-terminal domain"/>
    <property type="match status" value="1"/>
</dbReference>
<proteinExistence type="predicted"/>
<dbReference type="InterPro" id="IPR037682">
    <property type="entry name" value="TonB_C"/>
</dbReference>
<dbReference type="EMBL" id="JAAVTK010000001">
    <property type="protein sequence ID" value="NKI88044.1"/>
    <property type="molecule type" value="Genomic_DNA"/>
</dbReference>
<accession>A0ABX1HCU9</accession>
<dbReference type="Gene3D" id="3.30.1150.10">
    <property type="match status" value="1"/>
</dbReference>
<dbReference type="Pfam" id="PF03544">
    <property type="entry name" value="TonB_C"/>
    <property type="match status" value="1"/>
</dbReference>
<dbReference type="PROSITE" id="PS52015">
    <property type="entry name" value="TONB_CTD"/>
    <property type="match status" value="1"/>
</dbReference>
<protein>
    <submittedName>
        <fullName evidence="3">TonB family protein</fullName>
    </submittedName>
</protein>
<dbReference type="Proteomes" id="UP000717634">
    <property type="component" value="Unassembled WGS sequence"/>
</dbReference>
<feature type="compositionally biased region" description="Low complexity" evidence="1">
    <location>
        <begin position="152"/>
        <end position="165"/>
    </location>
</feature>
<evidence type="ECO:0000313" key="4">
    <source>
        <dbReference type="Proteomes" id="UP000717634"/>
    </source>
</evidence>
<sequence length="388" mass="39930">MPPADSPFARLPAPGPHPAPAELRAYAAGTLPPAEEHRLEAHTLDCERCADLLTGFSMSDPATTDQAVAELRTRLQARIGTGEPVPVAGGWAWPRIAATAAVLGIVAGGIWTWEQHETIPPAATARLETAATAPPAAPAARPNPTPEPMAPAPTTAPATEVAAASIPPPPTSKTTDYAAVRPSRSQRRALLGQPASRAMNAAGTDAMMMADEASAPEAEAKAAASVAAAPVGYTAETASTLAETTSADTLANAKAARTSRTLAAKAKTMAANQLTGNTAGASVINTPMPATPTFQPAPVGGTPALRSYLHREAAAFEPEEGERPLNGTVRLRFMVGADGKISNLKVVGSLRADYDNEALRMVCEGPTWQPGIAGGRRADLPMELAITF</sequence>
<organism evidence="3 4">
    <name type="scientific">Hymenobacter artigasi</name>
    <dbReference type="NCBI Taxonomy" id="2719616"/>
    <lineage>
        <taxon>Bacteria</taxon>
        <taxon>Pseudomonadati</taxon>
        <taxon>Bacteroidota</taxon>
        <taxon>Cytophagia</taxon>
        <taxon>Cytophagales</taxon>
        <taxon>Hymenobacteraceae</taxon>
        <taxon>Hymenobacter</taxon>
    </lineage>
</organism>
<dbReference type="Gene3D" id="1.10.10.1320">
    <property type="entry name" value="Anti-sigma factor, zinc-finger domain"/>
    <property type="match status" value="1"/>
</dbReference>
<dbReference type="InterPro" id="IPR041916">
    <property type="entry name" value="Anti_sigma_zinc_sf"/>
</dbReference>
<feature type="domain" description="TonB C-terminal" evidence="2">
    <location>
        <begin position="301"/>
        <end position="388"/>
    </location>
</feature>
<dbReference type="Pfam" id="PF13490">
    <property type="entry name" value="zf-HC2"/>
    <property type="match status" value="1"/>
</dbReference>
<comment type="caution">
    <text evidence="3">The sequence shown here is derived from an EMBL/GenBank/DDBJ whole genome shotgun (WGS) entry which is preliminary data.</text>
</comment>
<reference evidence="3 4" key="1">
    <citation type="submission" date="2020-03" db="EMBL/GenBank/DDBJ databases">
        <title>Genomic Encyclopedia of Type Strains, Phase IV (KMG-V): Genome sequencing to study the core and pangenomes of soil and plant-associated prokaryotes.</title>
        <authorList>
            <person name="Whitman W."/>
        </authorList>
    </citation>
    <scope>NUCLEOTIDE SEQUENCE [LARGE SCALE GENOMIC DNA]</scope>
    <source>
        <strain evidence="3 4">1B</strain>
    </source>
</reference>
<name>A0ABX1HCU9_9BACT</name>
<feature type="region of interest" description="Disordered" evidence="1">
    <location>
        <begin position="130"/>
        <end position="194"/>
    </location>
</feature>
<dbReference type="InterPro" id="IPR027383">
    <property type="entry name" value="Znf_put"/>
</dbReference>
<dbReference type="RefSeq" id="WP_168671663.1">
    <property type="nucleotide sequence ID" value="NZ_JAAVTK010000001.1"/>
</dbReference>
<evidence type="ECO:0000256" key="1">
    <source>
        <dbReference type="SAM" id="MobiDB-lite"/>
    </source>
</evidence>
<keyword evidence="4" id="KW-1185">Reference proteome</keyword>
<evidence type="ECO:0000259" key="2">
    <source>
        <dbReference type="PROSITE" id="PS52015"/>
    </source>
</evidence>